<comment type="caution">
    <text evidence="1">The sequence shown here is derived from an EMBL/GenBank/DDBJ whole genome shotgun (WGS) entry which is preliminary data.</text>
</comment>
<reference evidence="1 2" key="1">
    <citation type="submission" date="2021-06" db="EMBL/GenBank/DDBJ databases">
        <title>Caerostris extrusa draft genome.</title>
        <authorList>
            <person name="Kono N."/>
            <person name="Arakawa K."/>
        </authorList>
    </citation>
    <scope>NUCLEOTIDE SEQUENCE [LARGE SCALE GENOMIC DNA]</scope>
</reference>
<gene>
    <name evidence="1" type="ORF">CEXT_532441</name>
</gene>
<protein>
    <submittedName>
        <fullName evidence="1">Uncharacterized protein</fullName>
    </submittedName>
</protein>
<dbReference type="AlphaFoldDB" id="A0AAV4MS44"/>
<evidence type="ECO:0000313" key="1">
    <source>
        <dbReference type="EMBL" id="GIX74775.1"/>
    </source>
</evidence>
<name>A0AAV4MS44_CAEEX</name>
<sequence>METQHSISRLVPLNSENSIKSWENNISHCHQSSTNQEIDQSNEAIVPHAPFECPVEITDCDNLSNCSVDSNNSVKMRIKEKLDITVCDEDLD</sequence>
<dbReference type="EMBL" id="BPLR01002526">
    <property type="protein sequence ID" value="GIX74775.1"/>
    <property type="molecule type" value="Genomic_DNA"/>
</dbReference>
<proteinExistence type="predicted"/>
<dbReference type="Proteomes" id="UP001054945">
    <property type="component" value="Unassembled WGS sequence"/>
</dbReference>
<evidence type="ECO:0000313" key="2">
    <source>
        <dbReference type="Proteomes" id="UP001054945"/>
    </source>
</evidence>
<organism evidence="1 2">
    <name type="scientific">Caerostris extrusa</name>
    <name type="common">Bark spider</name>
    <name type="synonym">Caerostris bankana</name>
    <dbReference type="NCBI Taxonomy" id="172846"/>
    <lineage>
        <taxon>Eukaryota</taxon>
        <taxon>Metazoa</taxon>
        <taxon>Ecdysozoa</taxon>
        <taxon>Arthropoda</taxon>
        <taxon>Chelicerata</taxon>
        <taxon>Arachnida</taxon>
        <taxon>Araneae</taxon>
        <taxon>Araneomorphae</taxon>
        <taxon>Entelegynae</taxon>
        <taxon>Araneoidea</taxon>
        <taxon>Araneidae</taxon>
        <taxon>Caerostris</taxon>
    </lineage>
</organism>
<keyword evidence="2" id="KW-1185">Reference proteome</keyword>
<accession>A0AAV4MS44</accession>